<feature type="domain" description="HTH cro/C1-type" evidence="3">
    <location>
        <begin position="22"/>
        <end position="76"/>
    </location>
</feature>
<reference evidence="4 5" key="1">
    <citation type="submission" date="2020-03" db="EMBL/GenBank/DDBJ databases">
        <title>Genomic Encyclopedia of Type Strains, Phase IV (KMG-IV): sequencing the most valuable type-strain genomes for metagenomic binning, comparative biology and taxonomic classification.</title>
        <authorList>
            <person name="Goeker M."/>
        </authorList>
    </citation>
    <scope>NUCLEOTIDE SEQUENCE [LARGE SCALE GENOMIC DNA]</scope>
    <source>
        <strain evidence="4 5">DSM 105096</strain>
    </source>
</reference>
<keyword evidence="1" id="KW-0238">DNA-binding</keyword>
<dbReference type="CDD" id="cd00093">
    <property type="entry name" value="HTH_XRE"/>
    <property type="match status" value="1"/>
</dbReference>
<protein>
    <submittedName>
        <fullName evidence="4">Transcriptional regulator with XRE-family HTH domain</fullName>
    </submittedName>
</protein>
<gene>
    <name evidence="4" type="ORF">GGR27_000717</name>
</gene>
<dbReference type="PROSITE" id="PS50943">
    <property type="entry name" value="HTH_CROC1"/>
    <property type="match status" value="1"/>
</dbReference>
<dbReference type="SUPFAM" id="SSF47413">
    <property type="entry name" value="lambda repressor-like DNA-binding domains"/>
    <property type="match status" value="1"/>
</dbReference>
<dbReference type="PANTHER" id="PTHR46558:SF11">
    <property type="entry name" value="HTH-TYPE TRANSCRIPTIONAL REGULATOR XRE"/>
    <property type="match status" value="1"/>
</dbReference>
<dbReference type="Proteomes" id="UP000770785">
    <property type="component" value="Unassembled WGS sequence"/>
</dbReference>
<evidence type="ECO:0000313" key="5">
    <source>
        <dbReference type="Proteomes" id="UP000770785"/>
    </source>
</evidence>
<accession>A0ABX0X8B1</accession>
<dbReference type="SMART" id="SM00530">
    <property type="entry name" value="HTH_XRE"/>
    <property type="match status" value="1"/>
</dbReference>
<dbReference type="InterPro" id="IPR010982">
    <property type="entry name" value="Lambda_DNA-bd_dom_sf"/>
</dbReference>
<dbReference type="Gene3D" id="1.10.260.40">
    <property type="entry name" value="lambda repressor-like DNA-binding domains"/>
    <property type="match status" value="1"/>
</dbReference>
<evidence type="ECO:0000256" key="1">
    <source>
        <dbReference type="ARBA" id="ARBA00023125"/>
    </source>
</evidence>
<comment type="caution">
    <text evidence="4">The sequence shown here is derived from an EMBL/GenBank/DDBJ whole genome shotgun (WGS) entry which is preliminary data.</text>
</comment>
<keyword evidence="2" id="KW-0175">Coiled coil</keyword>
<dbReference type="Pfam" id="PF01381">
    <property type="entry name" value="HTH_3"/>
    <property type="match status" value="1"/>
</dbReference>
<dbReference type="PANTHER" id="PTHR46558">
    <property type="entry name" value="TRACRIPTIONAL REGULATORY PROTEIN-RELATED-RELATED"/>
    <property type="match status" value="1"/>
</dbReference>
<dbReference type="InterPro" id="IPR001387">
    <property type="entry name" value="Cro/C1-type_HTH"/>
</dbReference>
<name>A0ABX0X8B1_9BACT</name>
<evidence type="ECO:0000259" key="3">
    <source>
        <dbReference type="PROSITE" id="PS50943"/>
    </source>
</evidence>
<dbReference type="RefSeq" id="WP_168035999.1">
    <property type="nucleotide sequence ID" value="NZ_JAATJH010000001.1"/>
</dbReference>
<dbReference type="EMBL" id="JAATJH010000001">
    <property type="protein sequence ID" value="NJC25236.1"/>
    <property type="molecule type" value="Genomic_DNA"/>
</dbReference>
<proteinExistence type="predicted"/>
<feature type="coiled-coil region" evidence="2">
    <location>
        <begin position="98"/>
        <end position="125"/>
    </location>
</feature>
<evidence type="ECO:0000256" key="2">
    <source>
        <dbReference type="SAM" id="Coils"/>
    </source>
</evidence>
<keyword evidence="5" id="KW-1185">Reference proteome</keyword>
<evidence type="ECO:0000313" key="4">
    <source>
        <dbReference type="EMBL" id="NJC25236.1"/>
    </source>
</evidence>
<sequence>MKTAQTVEATQVSLPNFIGSNLRVLRKLKGWSQSQLAERVNLNRGNIASYESGNAEPSICKALRISKLFDVDPRDIIRRDLSDPQELLLAQIEHSQQEEIQRERLTQLRMEAKQLEELVRSSRTLFAYKRENIEQPCPAADLMSAHYEQLFEVTQQLLRNHQDLLNEVGCQCD</sequence>
<organism evidence="4 5">
    <name type="scientific">Neolewinella antarctica</name>
    <dbReference type="NCBI Taxonomy" id="442734"/>
    <lineage>
        <taxon>Bacteria</taxon>
        <taxon>Pseudomonadati</taxon>
        <taxon>Bacteroidota</taxon>
        <taxon>Saprospiria</taxon>
        <taxon>Saprospirales</taxon>
        <taxon>Lewinellaceae</taxon>
        <taxon>Neolewinella</taxon>
    </lineage>
</organism>